<keyword evidence="2" id="KW-1185">Reference proteome</keyword>
<name>W9RKX5_9ROSA</name>
<proteinExistence type="predicted"/>
<reference evidence="2" key="1">
    <citation type="submission" date="2013-01" db="EMBL/GenBank/DDBJ databases">
        <title>Draft Genome Sequence of a Mulberry Tree, Morus notabilis C.K. Schneid.</title>
        <authorList>
            <person name="He N."/>
            <person name="Zhao S."/>
        </authorList>
    </citation>
    <scope>NUCLEOTIDE SEQUENCE</scope>
</reference>
<evidence type="ECO:0000313" key="1">
    <source>
        <dbReference type="EMBL" id="EXB96190.1"/>
    </source>
</evidence>
<sequence length="87" mass="10167">MFTQDKIEVLEKMPNLRILSVKFDHSPTDRGVGILNSNQRNERVRELNVTGMVKEFEDRIRVNEDGIEGEDFYKVRHIPSISISDTY</sequence>
<dbReference type="AlphaFoldDB" id="W9RKX5"/>
<accession>W9RKX5</accession>
<dbReference type="EMBL" id="KE345237">
    <property type="protein sequence ID" value="EXB96190.1"/>
    <property type="molecule type" value="Genomic_DNA"/>
</dbReference>
<evidence type="ECO:0000313" key="2">
    <source>
        <dbReference type="Proteomes" id="UP000030645"/>
    </source>
</evidence>
<gene>
    <name evidence="1" type="ORF">L484_017038</name>
</gene>
<protein>
    <submittedName>
        <fullName evidence="1">Uncharacterized protein</fullName>
    </submittedName>
</protein>
<dbReference type="Proteomes" id="UP000030645">
    <property type="component" value="Unassembled WGS sequence"/>
</dbReference>
<organism evidence="1 2">
    <name type="scientific">Morus notabilis</name>
    <dbReference type="NCBI Taxonomy" id="981085"/>
    <lineage>
        <taxon>Eukaryota</taxon>
        <taxon>Viridiplantae</taxon>
        <taxon>Streptophyta</taxon>
        <taxon>Embryophyta</taxon>
        <taxon>Tracheophyta</taxon>
        <taxon>Spermatophyta</taxon>
        <taxon>Magnoliopsida</taxon>
        <taxon>eudicotyledons</taxon>
        <taxon>Gunneridae</taxon>
        <taxon>Pentapetalae</taxon>
        <taxon>rosids</taxon>
        <taxon>fabids</taxon>
        <taxon>Rosales</taxon>
        <taxon>Moraceae</taxon>
        <taxon>Moreae</taxon>
        <taxon>Morus</taxon>
    </lineage>
</organism>